<dbReference type="OrthoDB" id="8057024at2759"/>
<name>A0A8X6QS92_NEPPI</name>
<evidence type="ECO:0000259" key="1">
    <source>
        <dbReference type="Pfam" id="PF17921"/>
    </source>
</evidence>
<gene>
    <name evidence="2" type="primary">AVEN_172970_1</name>
    <name evidence="2" type="ORF">NPIL_633341</name>
</gene>
<dbReference type="Proteomes" id="UP000887013">
    <property type="component" value="Unassembled WGS sequence"/>
</dbReference>
<protein>
    <submittedName>
        <fullName evidence="2">Integrase catalytic domain-containing protein</fullName>
    </submittedName>
</protein>
<proteinExistence type="predicted"/>
<dbReference type="AlphaFoldDB" id="A0A8X6QS92"/>
<evidence type="ECO:0000313" key="2">
    <source>
        <dbReference type="EMBL" id="GFU40028.1"/>
    </source>
</evidence>
<accession>A0A8X6QS92</accession>
<dbReference type="Gene3D" id="1.10.340.70">
    <property type="match status" value="1"/>
</dbReference>
<comment type="caution">
    <text evidence="2">The sequence shown here is derived from an EMBL/GenBank/DDBJ whole genome shotgun (WGS) entry which is preliminary data.</text>
</comment>
<dbReference type="EMBL" id="BMAW01084737">
    <property type="protein sequence ID" value="GFU40028.1"/>
    <property type="molecule type" value="Genomic_DNA"/>
</dbReference>
<feature type="domain" description="Integrase zinc-binding" evidence="1">
    <location>
        <begin position="251"/>
        <end position="300"/>
    </location>
</feature>
<keyword evidence="3" id="KW-1185">Reference proteome</keyword>
<dbReference type="Pfam" id="PF17921">
    <property type="entry name" value="Integrase_H2C2"/>
    <property type="match status" value="1"/>
</dbReference>
<dbReference type="PANTHER" id="PTHR47331">
    <property type="entry name" value="PHD-TYPE DOMAIN-CONTAINING PROTEIN"/>
    <property type="match status" value="1"/>
</dbReference>
<reference evidence="2" key="1">
    <citation type="submission" date="2020-08" db="EMBL/GenBank/DDBJ databases">
        <title>Multicomponent nature underlies the extraordinary mechanical properties of spider dragline silk.</title>
        <authorList>
            <person name="Kono N."/>
            <person name="Nakamura H."/>
            <person name="Mori M."/>
            <person name="Yoshida Y."/>
            <person name="Ohtoshi R."/>
            <person name="Malay A.D."/>
            <person name="Moran D.A.P."/>
            <person name="Tomita M."/>
            <person name="Numata K."/>
            <person name="Arakawa K."/>
        </authorList>
    </citation>
    <scope>NUCLEOTIDE SEQUENCE</scope>
</reference>
<organism evidence="2 3">
    <name type="scientific">Nephila pilipes</name>
    <name type="common">Giant wood spider</name>
    <name type="synonym">Nephila maculata</name>
    <dbReference type="NCBI Taxonomy" id="299642"/>
    <lineage>
        <taxon>Eukaryota</taxon>
        <taxon>Metazoa</taxon>
        <taxon>Ecdysozoa</taxon>
        <taxon>Arthropoda</taxon>
        <taxon>Chelicerata</taxon>
        <taxon>Arachnida</taxon>
        <taxon>Araneae</taxon>
        <taxon>Araneomorphae</taxon>
        <taxon>Entelegynae</taxon>
        <taxon>Araneoidea</taxon>
        <taxon>Nephilidae</taxon>
        <taxon>Nephila</taxon>
    </lineage>
</organism>
<dbReference type="InterPro" id="IPR041588">
    <property type="entry name" value="Integrase_H2C2"/>
</dbReference>
<evidence type="ECO:0000313" key="3">
    <source>
        <dbReference type="Proteomes" id="UP000887013"/>
    </source>
</evidence>
<sequence>MSGIAKLKKVELRTVAEEIGLVVNEGMKKSQLRRLIEDSDVFKNDNEAVKSAVEDVLENRNKKSDQDSEIEIERLKIERIKLELQLAQVKANECLVNFPGDSYDLHNSELYERELKDHQGEPVCLLVHNSEILLIINKCSSFTKLQRIIAWCMRFKENARNPLQRTTGNLTVPELSAALICLERSVKFVYFSKDIQCIMNGGKLSNSSKLLYLSPFLDEKNVLRVGGRLQHSELPLNHKHPMLIPNNCNICDLIIDHYHVFYLHTGVEATLANLRTQFWITNGRSTVKRVLHKCLKCLKAAILLKSRKIRNLSDRRTLKYKLVMLSCSKDYIRVRNP</sequence>
<dbReference type="PANTHER" id="PTHR47331:SF5">
    <property type="entry name" value="RIBONUCLEASE H"/>
    <property type="match status" value="1"/>
</dbReference>